<name>A0A1U8AL34_NELNU</name>
<dbReference type="InterPro" id="IPR017926">
    <property type="entry name" value="GATASE"/>
</dbReference>
<dbReference type="PROSITE" id="PS51273">
    <property type="entry name" value="GATASE_TYPE_1"/>
    <property type="match status" value="1"/>
</dbReference>
<dbReference type="GeneID" id="104605403"/>
<evidence type="ECO:0000256" key="1">
    <source>
        <dbReference type="ARBA" id="ARBA00004514"/>
    </source>
</evidence>
<dbReference type="Gene3D" id="3.40.50.880">
    <property type="match status" value="1"/>
</dbReference>
<feature type="domain" description="Glutamine amidotransferase" evidence="6">
    <location>
        <begin position="55"/>
        <end position="200"/>
    </location>
</feature>
<protein>
    <submittedName>
        <fullName evidence="8">Gamma-glutamyl peptidase 3-like</fullName>
    </submittedName>
</protein>
<dbReference type="OMA" id="HEYSGFV"/>
<evidence type="ECO:0000313" key="8">
    <source>
        <dbReference type="RefSeq" id="XP_010268451.1"/>
    </source>
</evidence>
<gene>
    <name evidence="8" type="primary">LOC104605403</name>
</gene>
<dbReference type="InterPro" id="IPR029062">
    <property type="entry name" value="Class_I_gatase-like"/>
</dbReference>
<dbReference type="GO" id="GO:0008233">
    <property type="term" value="F:peptidase activity"/>
    <property type="evidence" value="ECO:0007669"/>
    <property type="project" value="UniProtKB-ARBA"/>
</dbReference>
<keyword evidence="7" id="KW-1185">Reference proteome</keyword>
<dbReference type="InterPro" id="IPR044992">
    <property type="entry name" value="ChyE-like"/>
</dbReference>
<dbReference type="SUPFAM" id="SSF52317">
    <property type="entry name" value="Class I glutamine amidotransferase-like"/>
    <property type="match status" value="1"/>
</dbReference>
<evidence type="ECO:0000256" key="3">
    <source>
        <dbReference type="ARBA" id="ARBA00011083"/>
    </source>
</evidence>
<sequence>MKIEKGKRYAVLLALRDSDYVKKVYGGYFNVFVNAFGEEGDEWDSFRVVDGEFPDMEELHQYHGFVITGSPFDAHGNDPWVLRLCFLIQTLEAMQKKLLGICFGHQVLCRALGGMVGRAHTGWDIGVRKVKINVGDLPSSVLFADLKDIPPCLSVIECHQDEVWEVPAGAEVIASSEKTGVEAFSLGNHILGIQGHPEYTNDILYNLIDRLINNNSIEKEFAEQTKLRLETADEPDRRTWEKICRGFLKSK</sequence>
<keyword evidence="5" id="KW-0378">Hydrolase</keyword>
<dbReference type="PANTHER" id="PTHR42695:SF9">
    <property type="entry name" value="GAMMA-GLUTAMYL PEPTIDASE 2-RELATED"/>
    <property type="match status" value="1"/>
</dbReference>
<dbReference type="GO" id="GO:0019760">
    <property type="term" value="P:glucosinolate metabolic process"/>
    <property type="evidence" value="ECO:0007669"/>
    <property type="project" value="UniProtKB-ARBA"/>
</dbReference>
<dbReference type="Proteomes" id="UP000189703">
    <property type="component" value="Unplaced"/>
</dbReference>
<evidence type="ECO:0000313" key="7">
    <source>
        <dbReference type="Proteomes" id="UP000189703"/>
    </source>
</evidence>
<evidence type="ECO:0000256" key="4">
    <source>
        <dbReference type="ARBA" id="ARBA00022490"/>
    </source>
</evidence>
<dbReference type="OrthoDB" id="92161at2759"/>
<dbReference type="FunCoup" id="A0A1U8AL34">
    <property type="interactions" value="921"/>
</dbReference>
<dbReference type="eggNOG" id="KOG3179">
    <property type="taxonomic scope" value="Eukaryota"/>
</dbReference>
<dbReference type="KEGG" id="nnu:104605403"/>
<reference evidence="8" key="1">
    <citation type="submission" date="2025-08" db="UniProtKB">
        <authorList>
            <consortium name="RefSeq"/>
        </authorList>
    </citation>
    <scope>IDENTIFICATION</scope>
</reference>
<comment type="subcellular location">
    <subcellularLocation>
        <location evidence="1">Cytoplasm</location>
        <location evidence="1">Cytosol</location>
    </subcellularLocation>
</comment>
<dbReference type="InParanoid" id="A0A1U8AL34"/>
<dbReference type="GO" id="GO:0005829">
    <property type="term" value="C:cytosol"/>
    <property type="evidence" value="ECO:0000318"/>
    <property type="project" value="GO_Central"/>
</dbReference>
<dbReference type="FunFam" id="3.40.50.880:FF:000040">
    <property type="entry name" value="Gamma-glutamyl peptidase 5"/>
    <property type="match status" value="1"/>
</dbReference>
<proteinExistence type="inferred from homology"/>
<comment type="similarity">
    <text evidence="3">Belongs to the peptidase C26 family.</text>
</comment>
<accession>A0A1U8AL34</accession>
<dbReference type="PANTHER" id="PTHR42695">
    <property type="entry name" value="GLUTAMINE AMIDOTRANSFERASE YLR126C-RELATED"/>
    <property type="match status" value="1"/>
</dbReference>
<evidence type="ECO:0000256" key="5">
    <source>
        <dbReference type="ARBA" id="ARBA00022801"/>
    </source>
</evidence>
<dbReference type="AlphaFoldDB" id="A0A1U8AL34"/>
<evidence type="ECO:0000256" key="2">
    <source>
        <dbReference type="ARBA" id="ARBA00005179"/>
    </source>
</evidence>
<evidence type="ECO:0000259" key="6">
    <source>
        <dbReference type="Pfam" id="PF00117"/>
    </source>
</evidence>
<dbReference type="STRING" id="4432.A0A1U8AL34"/>
<dbReference type="Pfam" id="PF00117">
    <property type="entry name" value="GATase"/>
    <property type="match status" value="1"/>
</dbReference>
<dbReference type="RefSeq" id="XP_010268451.1">
    <property type="nucleotide sequence ID" value="XM_010270149.2"/>
</dbReference>
<comment type="pathway">
    <text evidence="2">Secondary metabolite biosynthesis.</text>
</comment>
<organism evidence="7 8">
    <name type="scientific">Nelumbo nucifera</name>
    <name type="common">Sacred lotus</name>
    <dbReference type="NCBI Taxonomy" id="4432"/>
    <lineage>
        <taxon>Eukaryota</taxon>
        <taxon>Viridiplantae</taxon>
        <taxon>Streptophyta</taxon>
        <taxon>Embryophyta</taxon>
        <taxon>Tracheophyta</taxon>
        <taxon>Spermatophyta</taxon>
        <taxon>Magnoliopsida</taxon>
        <taxon>Proteales</taxon>
        <taxon>Nelumbonaceae</taxon>
        <taxon>Nelumbo</taxon>
    </lineage>
</organism>
<dbReference type="CDD" id="cd01741">
    <property type="entry name" value="GATase1_1"/>
    <property type="match status" value="1"/>
</dbReference>
<keyword evidence="4" id="KW-0963">Cytoplasm</keyword>